<evidence type="ECO:0000313" key="3">
    <source>
        <dbReference type="Proteomes" id="UP000628736"/>
    </source>
</evidence>
<protein>
    <submittedName>
        <fullName evidence="2">Uncharacterized protein</fullName>
    </submittedName>
</protein>
<reference evidence="2" key="1">
    <citation type="submission" date="2020-08" db="EMBL/GenBank/DDBJ databases">
        <title>Genome public.</title>
        <authorList>
            <person name="Liu C."/>
            <person name="Sun Q."/>
        </authorList>
    </citation>
    <scope>NUCLEOTIDE SEQUENCE</scope>
    <source>
        <strain evidence="2">NSJ-23</strain>
    </source>
</reference>
<organism evidence="2 3">
    <name type="scientific">Flintibacter hominis</name>
    <dbReference type="NCBI Taxonomy" id="2763048"/>
    <lineage>
        <taxon>Bacteria</taxon>
        <taxon>Bacillati</taxon>
        <taxon>Bacillota</taxon>
        <taxon>Clostridia</taxon>
        <taxon>Eubacteriales</taxon>
        <taxon>Flintibacter</taxon>
    </lineage>
</organism>
<dbReference type="AlphaFoldDB" id="A0A8J6J9P8"/>
<keyword evidence="1" id="KW-0472">Membrane</keyword>
<proteinExistence type="predicted"/>
<keyword evidence="1" id="KW-1133">Transmembrane helix</keyword>
<comment type="caution">
    <text evidence="2">The sequence shown here is derived from an EMBL/GenBank/DDBJ whole genome shotgun (WGS) entry which is preliminary data.</text>
</comment>
<dbReference type="RefSeq" id="WP_186852906.1">
    <property type="nucleotide sequence ID" value="NZ_JACOPO010000005.1"/>
</dbReference>
<evidence type="ECO:0000256" key="1">
    <source>
        <dbReference type="SAM" id="Phobius"/>
    </source>
</evidence>
<dbReference type="EMBL" id="JACOPO010000005">
    <property type="protein sequence ID" value="MBC5722982.1"/>
    <property type="molecule type" value="Genomic_DNA"/>
</dbReference>
<gene>
    <name evidence="2" type="ORF">H8S11_09170</name>
</gene>
<keyword evidence="1" id="KW-0812">Transmembrane</keyword>
<name>A0A8J6J9P8_9FIRM</name>
<accession>A0A8J6J9P8</accession>
<dbReference type="Proteomes" id="UP000628736">
    <property type="component" value="Unassembled WGS sequence"/>
</dbReference>
<evidence type="ECO:0000313" key="2">
    <source>
        <dbReference type="EMBL" id="MBC5722982.1"/>
    </source>
</evidence>
<keyword evidence="3" id="KW-1185">Reference proteome</keyword>
<sequence>MQTIYYTTTHFVRHTGNVVDLEEYRRKLALTREGNLAPLPEEREEPEAPRLHLVALQDRRARNSNRAARRAWALDICASMGVLLMTLTFTLRVLAL</sequence>
<feature type="transmembrane region" description="Helical" evidence="1">
    <location>
        <begin position="72"/>
        <end position="95"/>
    </location>
</feature>